<dbReference type="Pfam" id="PF00385">
    <property type="entry name" value="Chromo"/>
    <property type="match status" value="1"/>
</dbReference>
<feature type="domain" description="Chromo" evidence="4">
    <location>
        <begin position="79"/>
        <end position="136"/>
    </location>
</feature>
<feature type="compositionally biased region" description="Acidic residues" evidence="3">
    <location>
        <begin position="455"/>
        <end position="467"/>
    </location>
</feature>
<dbReference type="GO" id="GO:0005634">
    <property type="term" value="C:nucleus"/>
    <property type="evidence" value="ECO:0007669"/>
    <property type="project" value="UniProtKB-SubCell"/>
</dbReference>
<evidence type="ECO:0000256" key="2">
    <source>
        <dbReference type="ARBA" id="ARBA00023242"/>
    </source>
</evidence>
<dbReference type="CDD" id="cd00024">
    <property type="entry name" value="CD_CSD"/>
    <property type="match status" value="1"/>
</dbReference>
<feature type="compositionally biased region" description="Basic and acidic residues" evidence="3">
    <location>
        <begin position="334"/>
        <end position="343"/>
    </location>
</feature>
<keyword evidence="7" id="KW-1185">Reference proteome</keyword>
<proteinExistence type="predicted"/>
<evidence type="ECO:0000313" key="5">
    <source>
        <dbReference type="EMBL" id="KAL1510844.1"/>
    </source>
</evidence>
<feature type="compositionally biased region" description="Acidic residues" evidence="3">
    <location>
        <begin position="175"/>
        <end position="200"/>
    </location>
</feature>
<dbReference type="InterPro" id="IPR016197">
    <property type="entry name" value="Chromo-like_dom_sf"/>
</dbReference>
<dbReference type="InterPro" id="IPR023779">
    <property type="entry name" value="Chromodomain_CS"/>
</dbReference>
<dbReference type="Proteomes" id="UP001515480">
    <property type="component" value="Unassembled WGS sequence"/>
</dbReference>
<evidence type="ECO:0000256" key="1">
    <source>
        <dbReference type="ARBA" id="ARBA00004123"/>
    </source>
</evidence>
<dbReference type="PANTHER" id="PTHR47240:SF2">
    <property type="entry name" value="CHROMO DOMAIN-CONTAINING PROTEIN LHP1"/>
    <property type="match status" value="1"/>
</dbReference>
<dbReference type="InterPro" id="IPR023780">
    <property type="entry name" value="Chromo_domain"/>
</dbReference>
<feature type="region of interest" description="Disordered" evidence="3">
    <location>
        <begin position="585"/>
        <end position="608"/>
    </location>
</feature>
<dbReference type="PANTHER" id="PTHR47240">
    <property type="entry name" value="CHROMO DOMAIN-CONTAINING PROTEIN LHP1"/>
    <property type="match status" value="1"/>
</dbReference>
<dbReference type="PROSITE" id="PS00598">
    <property type="entry name" value="CHROMO_1"/>
    <property type="match status" value="1"/>
</dbReference>
<keyword evidence="2" id="KW-0539">Nucleus</keyword>
<protein>
    <recommendedName>
        <fullName evidence="4">Chromo domain-containing protein</fullName>
    </recommendedName>
</protein>
<evidence type="ECO:0000313" key="6">
    <source>
        <dbReference type="EMBL" id="KAL1510847.1"/>
    </source>
</evidence>
<feature type="compositionally biased region" description="Polar residues" evidence="3">
    <location>
        <begin position="248"/>
        <end position="258"/>
    </location>
</feature>
<evidence type="ECO:0000259" key="4">
    <source>
        <dbReference type="PROSITE" id="PS50013"/>
    </source>
</evidence>
<gene>
    <name evidence="5" type="ORF">AB1Y20_007126</name>
    <name evidence="6" type="ORF">AB1Y20_007129</name>
</gene>
<feature type="compositionally biased region" description="Low complexity" evidence="3">
    <location>
        <begin position="13"/>
        <end position="28"/>
    </location>
</feature>
<feature type="compositionally biased region" description="Low complexity" evidence="3">
    <location>
        <begin position="358"/>
        <end position="367"/>
    </location>
</feature>
<dbReference type="EMBL" id="JBGBPQ010000015">
    <property type="protein sequence ID" value="KAL1510844.1"/>
    <property type="molecule type" value="Genomic_DNA"/>
</dbReference>
<reference evidence="6 7" key="1">
    <citation type="journal article" date="2024" name="Science">
        <title>Giant polyketide synthase enzymes in the biosynthesis of giant marine polyether toxins.</title>
        <authorList>
            <person name="Fallon T.R."/>
            <person name="Shende V.V."/>
            <person name="Wierzbicki I.H."/>
            <person name="Pendleton A.L."/>
            <person name="Watervoot N.F."/>
            <person name="Auber R.P."/>
            <person name="Gonzalez D.J."/>
            <person name="Wisecaver J.H."/>
            <person name="Moore B.S."/>
        </authorList>
    </citation>
    <scope>NUCLEOTIDE SEQUENCE [LARGE SCALE GENOMIC DNA]</scope>
    <source>
        <strain evidence="6 7">12B1</strain>
    </source>
</reference>
<dbReference type="AlphaFoldDB" id="A0AB34J3N3"/>
<sequence length="981" mass="99563">MSAALLIASCPTEAPGESGAAAAPPSSAYDDGTTIDPEDEDADDADEVSDEEEGEDGNKFYWDNVVKEDDENYLGEDVFLVESIVDRRKIDGVTEYLIKWKGWPSSDNTWEPEENVTQELVAEFELTRKNRKQPSFVRGMRPKARPNPVPAKPRAAEVPKAVPKLMKPVKRAVLSDDESDDADAVISESDDEVDGSDDDAGVGGRNRSSKEWPSVPARTAVPLPSKPLNHKEILSKPPASEPSAFKPSASTPMPSKQAPSKPKPVLAAAPTAPARLKPSPEDEWKRRRGRPLGAKAKPKPEPRDEREVKKVAKVSPATGADDGGALPMPAHRKAISDRGESVRPKSYPGYTPHKKLSAASGAAESNAAPPPPADAIFEPIALGRTKAKGGMLNKGSMAARKAPSASGATSQAAEARRARMESMNRSKPQGAALDDEYADRRESRGKRPRAASTSGEEDESDEDETEEMPTAKELRMGGFDRLPRGSSSRNTCSGGGSSASGRHKQPSGADMSAPYRIRRKVDAEVAAPKAASPLAGKYPPASSAPLSSVAFGGGGDGGAVGGSPFHAPGGWMGGDERRAAERRGVAGGQTAGVGSDASAARSPDAPACDGGVRGWGGRHRAESCSPAGLASCNSAEMLRPREAVASSVGGAGACGGGACGAAQGEQGMKCLESMLALFKSQSSSSASGNMMGIGGSATMGGSAAMGGSIMNGSTLQGGSNLMGAGGNMMGGKNMMGGTSILGGNTMQGGSSMMGGGNMLGGNKMMMPGNNLMGGNSMMGGNNAMGGNALMGGHGLMGTNALMGANNTMAMNPVMGANAMGANRMGGSNSTGRAMGHAAGGFGASPGMMARGDGHSMGVADCESAAFNNCGNAPWGGNCRTWGMGAGMGGKHGDCGGYRGVNAAVDFGGSGLSNSNGCNGSRGAVGTAGSGQEYSNANFACSSGMQWSGSDGSWGMGMGGRRGSCGGHGSCGGPGGDFGTRL</sequence>
<feature type="compositionally biased region" description="Basic and acidic residues" evidence="3">
    <location>
        <begin position="414"/>
        <end position="424"/>
    </location>
</feature>
<dbReference type="InterPro" id="IPR000953">
    <property type="entry name" value="Chromo/chromo_shadow_dom"/>
</dbReference>
<accession>A0AB34J3N3</accession>
<organism evidence="6 7">
    <name type="scientific">Prymnesium parvum</name>
    <name type="common">Toxic golden alga</name>
    <dbReference type="NCBI Taxonomy" id="97485"/>
    <lineage>
        <taxon>Eukaryota</taxon>
        <taxon>Haptista</taxon>
        <taxon>Haptophyta</taxon>
        <taxon>Prymnesiophyceae</taxon>
        <taxon>Prymnesiales</taxon>
        <taxon>Prymnesiaceae</taxon>
        <taxon>Prymnesium</taxon>
    </lineage>
</organism>
<dbReference type="SUPFAM" id="SSF54160">
    <property type="entry name" value="Chromo domain-like"/>
    <property type="match status" value="1"/>
</dbReference>
<evidence type="ECO:0000313" key="7">
    <source>
        <dbReference type="Proteomes" id="UP001515480"/>
    </source>
</evidence>
<feature type="region of interest" description="Disordered" evidence="3">
    <location>
        <begin position="1"/>
        <end position="62"/>
    </location>
</feature>
<evidence type="ECO:0000256" key="3">
    <source>
        <dbReference type="SAM" id="MobiDB-lite"/>
    </source>
</evidence>
<dbReference type="InterPro" id="IPR044251">
    <property type="entry name" value="LHP1-like"/>
</dbReference>
<feature type="compositionally biased region" description="Low complexity" evidence="3">
    <location>
        <begin position="595"/>
        <end position="607"/>
    </location>
</feature>
<comment type="caution">
    <text evidence="6">The sequence shown here is derived from an EMBL/GenBank/DDBJ whole genome shotgun (WGS) entry which is preliminary data.</text>
</comment>
<dbReference type="EMBL" id="JBGBPQ010000015">
    <property type="protein sequence ID" value="KAL1510847.1"/>
    <property type="molecule type" value="Genomic_DNA"/>
</dbReference>
<feature type="region of interest" description="Disordered" evidence="3">
    <location>
        <begin position="127"/>
        <end position="515"/>
    </location>
</feature>
<dbReference type="PROSITE" id="PS50013">
    <property type="entry name" value="CHROMO_2"/>
    <property type="match status" value="1"/>
</dbReference>
<comment type="subcellular location">
    <subcellularLocation>
        <location evidence="1">Nucleus</location>
    </subcellularLocation>
</comment>
<dbReference type="GO" id="GO:0031507">
    <property type="term" value="P:heterochromatin formation"/>
    <property type="evidence" value="ECO:0007669"/>
    <property type="project" value="InterPro"/>
</dbReference>
<dbReference type="SMART" id="SM00298">
    <property type="entry name" value="CHROMO"/>
    <property type="match status" value="1"/>
</dbReference>
<name>A0AB34J3N3_PRYPA</name>
<dbReference type="Gene3D" id="2.40.50.40">
    <property type="match status" value="1"/>
</dbReference>
<feature type="compositionally biased region" description="Basic and acidic residues" evidence="3">
    <location>
        <begin position="298"/>
        <end position="310"/>
    </location>
</feature>
<feature type="compositionally biased region" description="Acidic residues" evidence="3">
    <location>
        <begin position="36"/>
        <end position="55"/>
    </location>
</feature>